<gene>
    <name evidence="1" type="ORF">AVEN_118377_1</name>
</gene>
<sequence>MKLPFENGRLAIRSRFSVKDRSGIHGRVIVALEHMVTNAMNRNEWLTLLDIVVLKITGQQVTMNTCQGVTLRTFPPRISDNPNHIGSRYRPYKSSPNVDAEVLLYAKLSCCSLVFRLP</sequence>
<comment type="caution">
    <text evidence="1">The sequence shown here is derived from an EMBL/GenBank/DDBJ whole genome shotgun (WGS) entry which is preliminary data.</text>
</comment>
<evidence type="ECO:0000313" key="2">
    <source>
        <dbReference type="Proteomes" id="UP000499080"/>
    </source>
</evidence>
<organism evidence="1 2">
    <name type="scientific">Araneus ventricosus</name>
    <name type="common">Orbweaver spider</name>
    <name type="synonym">Epeira ventricosa</name>
    <dbReference type="NCBI Taxonomy" id="182803"/>
    <lineage>
        <taxon>Eukaryota</taxon>
        <taxon>Metazoa</taxon>
        <taxon>Ecdysozoa</taxon>
        <taxon>Arthropoda</taxon>
        <taxon>Chelicerata</taxon>
        <taxon>Arachnida</taxon>
        <taxon>Araneae</taxon>
        <taxon>Araneomorphae</taxon>
        <taxon>Entelegynae</taxon>
        <taxon>Araneoidea</taxon>
        <taxon>Araneidae</taxon>
        <taxon>Araneus</taxon>
    </lineage>
</organism>
<dbReference type="AlphaFoldDB" id="A0A4Y2B5F4"/>
<evidence type="ECO:0000313" key="1">
    <source>
        <dbReference type="EMBL" id="GBL87440.1"/>
    </source>
</evidence>
<keyword evidence="2" id="KW-1185">Reference proteome</keyword>
<dbReference type="EMBL" id="BGPR01000053">
    <property type="protein sequence ID" value="GBL87440.1"/>
    <property type="molecule type" value="Genomic_DNA"/>
</dbReference>
<name>A0A4Y2B5F4_ARAVE</name>
<dbReference type="Proteomes" id="UP000499080">
    <property type="component" value="Unassembled WGS sequence"/>
</dbReference>
<accession>A0A4Y2B5F4</accession>
<reference evidence="1 2" key="1">
    <citation type="journal article" date="2019" name="Sci. Rep.">
        <title>Orb-weaving spider Araneus ventricosus genome elucidates the spidroin gene catalogue.</title>
        <authorList>
            <person name="Kono N."/>
            <person name="Nakamura H."/>
            <person name="Ohtoshi R."/>
            <person name="Moran D.A.P."/>
            <person name="Shinohara A."/>
            <person name="Yoshida Y."/>
            <person name="Fujiwara M."/>
            <person name="Mori M."/>
            <person name="Tomita M."/>
            <person name="Arakawa K."/>
        </authorList>
    </citation>
    <scope>NUCLEOTIDE SEQUENCE [LARGE SCALE GENOMIC DNA]</scope>
</reference>
<protein>
    <submittedName>
        <fullName evidence="1">Uncharacterized protein</fullName>
    </submittedName>
</protein>
<proteinExistence type="predicted"/>